<organism evidence="1 2">
    <name type="scientific">Drosophila willistoni</name>
    <name type="common">Fruit fly</name>
    <dbReference type="NCBI Taxonomy" id="7260"/>
    <lineage>
        <taxon>Eukaryota</taxon>
        <taxon>Metazoa</taxon>
        <taxon>Ecdysozoa</taxon>
        <taxon>Arthropoda</taxon>
        <taxon>Hexapoda</taxon>
        <taxon>Insecta</taxon>
        <taxon>Pterygota</taxon>
        <taxon>Neoptera</taxon>
        <taxon>Endopterygota</taxon>
        <taxon>Diptera</taxon>
        <taxon>Brachycera</taxon>
        <taxon>Muscomorpha</taxon>
        <taxon>Ephydroidea</taxon>
        <taxon>Drosophilidae</taxon>
        <taxon>Drosophila</taxon>
        <taxon>Sophophora</taxon>
    </lineage>
</organism>
<gene>
    <name evidence="1" type="primary">Dwil\GK25514</name>
    <name evidence="1" type="ORF">Dwil_GK25514</name>
</gene>
<reference evidence="1 2" key="1">
    <citation type="journal article" date="2007" name="Nature">
        <title>Evolution of genes and genomes on the Drosophila phylogeny.</title>
        <authorList>
            <consortium name="Drosophila 12 Genomes Consortium"/>
            <person name="Clark A.G."/>
            <person name="Eisen M.B."/>
            <person name="Smith D.R."/>
            <person name="Bergman C.M."/>
            <person name="Oliver B."/>
            <person name="Markow T.A."/>
            <person name="Kaufman T.C."/>
            <person name="Kellis M."/>
            <person name="Gelbart W."/>
            <person name="Iyer V.N."/>
            <person name="Pollard D.A."/>
            <person name="Sackton T.B."/>
            <person name="Larracuente A.M."/>
            <person name="Singh N.D."/>
            <person name="Abad J.P."/>
            <person name="Abt D.N."/>
            <person name="Adryan B."/>
            <person name="Aguade M."/>
            <person name="Akashi H."/>
            <person name="Anderson W.W."/>
            <person name="Aquadro C.F."/>
            <person name="Ardell D.H."/>
            <person name="Arguello R."/>
            <person name="Artieri C.G."/>
            <person name="Barbash D.A."/>
            <person name="Barker D."/>
            <person name="Barsanti P."/>
            <person name="Batterham P."/>
            <person name="Batzoglou S."/>
            <person name="Begun D."/>
            <person name="Bhutkar A."/>
            <person name="Blanco E."/>
            <person name="Bosak S.A."/>
            <person name="Bradley R.K."/>
            <person name="Brand A.D."/>
            <person name="Brent M.R."/>
            <person name="Brooks A.N."/>
            <person name="Brown R.H."/>
            <person name="Butlin R.K."/>
            <person name="Caggese C."/>
            <person name="Calvi B.R."/>
            <person name="Bernardo de Carvalho A."/>
            <person name="Caspi A."/>
            <person name="Castrezana S."/>
            <person name="Celniker S.E."/>
            <person name="Chang J.L."/>
            <person name="Chapple C."/>
            <person name="Chatterji S."/>
            <person name="Chinwalla A."/>
            <person name="Civetta A."/>
            <person name="Clifton S.W."/>
            <person name="Comeron J.M."/>
            <person name="Costello J.C."/>
            <person name="Coyne J.A."/>
            <person name="Daub J."/>
            <person name="David R.G."/>
            <person name="Delcher A.L."/>
            <person name="Delehaunty K."/>
            <person name="Do C.B."/>
            <person name="Ebling H."/>
            <person name="Edwards K."/>
            <person name="Eickbush T."/>
            <person name="Evans J.D."/>
            <person name="Filipski A."/>
            <person name="Findeiss S."/>
            <person name="Freyhult E."/>
            <person name="Fulton L."/>
            <person name="Fulton R."/>
            <person name="Garcia A.C."/>
            <person name="Gardiner A."/>
            <person name="Garfield D.A."/>
            <person name="Garvin B.E."/>
            <person name="Gibson G."/>
            <person name="Gilbert D."/>
            <person name="Gnerre S."/>
            <person name="Godfrey J."/>
            <person name="Good R."/>
            <person name="Gotea V."/>
            <person name="Gravely B."/>
            <person name="Greenberg A.J."/>
            <person name="Griffiths-Jones S."/>
            <person name="Gross S."/>
            <person name="Guigo R."/>
            <person name="Gustafson E.A."/>
            <person name="Haerty W."/>
            <person name="Hahn M.W."/>
            <person name="Halligan D.L."/>
            <person name="Halpern A.L."/>
            <person name="Halter G.M."/>
            <person name="Han M.V."/>
            <person name="Heger A."/>
            <person name="Hillier L."/>
            <person name="Hinrichs A.S."/>
            <person name="Holmes I."/>
            <person name="Hoskins R.A."/>
            <person name="Hubisz M.J."/>
            <person name="Hultmark D."/>
            <person name="Huntley M.A."/>
            <person name="Jaffe D.B."/>
            <person name="Jagadeeshan S."/>
            <person name="Jeck W.R."/>
            <person name="Johnson J."/>
            <person name="Jones C.D."/>
            <person name="Jordan W.C."/>
            <person name="Karpen G.H."/>
            <person name="Kataoka E."/>
            <person name="Keightley P.D."/>
            <person name="Kheradpour P."/>
            <person name="Kirkness E.F."/>
            <person name="Koerich L.B."/>
            <person name="Kristiansen K."/>
            <person name="Kudrna D."/>
            <person name="Kulathinal R.J."/>
            <person name="Kumar S."/>
            <person name="Kwok R."/>
            <person name="Lander E."/>
            <person name="Langley C.H."/>
            <person name="Lapoint R."/>
            <person name="Lazzaro B.P."/>
            <person name="Lee S.J."/>
            <person name="Levesque L."/>
            <person name="Li R."/>
            <person name="Lin C.F."/>
            <person name="Lin M.F."/>
            <person name="Lindblad-Toh K."/>
            <person name="Llopart A."/>
            <person name="Long M."/>
            <person name="Low L."/>
            <person name="Lozovsky E."/>
            <person name="Lu J."/>
            <person name="Luo M."/>
            <person name="Machado C.A."/>
            <person name="Makalowski W."/>
            <person name="Marzo M."/>
            <person name="Matsuda M."/>
            <person name="Matzkin L."/>
            <person name="McAllister B."/>
            <person name="McBride C.S."/>
            <person name="McKernan B."/>
            <person name="McKernan K."/>
            <person name="Mendez-Lago M."/>
            <person name="Minx P."/>
            <person name="Mollenhauer M.U."/>
            <person name="Montooth K."/>
            <person name="Mount S.M."/>
            <person name="Mu X."/>
            <person name="Myers E."/>
            <person name="Negre B."/>
            <person name="Newfeld S."/>
            <person name="Nielsen R."/>
            <person name="Noor M.A."/>
            <person name="O'Grady P."/>
            <person name="Pachter L."/>
            <person name="Papaceit M."/>
            <person name="Parisi M.J."/>
            <person name="Parisi M."/>
            <person name="Parts L."/>
            <person name="Pedersen J.S."/>
            <person name="Pesole G."/>
            <person name="Phillippy A.M."/>
            <person name="Ponting C.P."/>
            <person name="Pop M."/>
            <person name="Porcelli D."/>
            <person name="Powell J.R."/>
            <person name="Prohaska S."/>
            <person name="Pruitt K."/>
            <person name="Puig M."/>
            <person name="Quesneville H."/>
            <person name="Ram K.R."/>
            <person name="Rand D."/>
            <person name="Rasmussen M.D."/>
            <person name="Reed L.K."/>
            <person name="Reenan R."/>
            <person name="Reily A."/>
            <person name="Remington K.A."/>
            <person name="Rieger T.T."/>
            <person name="Ritchie M.G."/>
            <person name="Robin C."/>
            <person name="Rogers Y.H."/>
            <person name="Rohde C."/>
            <person name="Rozas J."/>
            <person name="Rubenfield M.J."/>
            <person name="Ruiz A."/>
            <person name="Russo S."/>
            <person name="Salzberg S.L."/>
            <person name="Sanchez-Gracia A."/>
            <person name="Saranga D.J."/>
            <person name="Sato H."/>
            <person name="Schaeffer S.W."/>
            <person name="Schatz M.C."/>
            <person name="Schlenke T."/>
            <person name="Schwartz R."/>
            <person name="Segarra C."/>
            <person name="Singh R.S."/>
            <person name="Sirot L."/>
            <person name="Sirota M."/>
            <person name="Sisneros N.B."/>
            <person name="Smith C.D."/>
            <person name="Smith T.F."/>
            <person name="Spieth J."/>
            <person name="Stage D.E."/>
            <person name="Stark A."/>
            <person name="Stephan W."/>
            <person name="Strausberg R.L."/>
            <person name="Strempel S."/>
            <person name="Sturgill D."/>
            <person name="Sutton G."/>
            <person name="Sutton G.G."/>
            <person name="Tao W."/>
            <person name="Teichmann S."/>
            <person name="Tobari Y.N."/>
            <person name="Tomimura Y."/>
            <person name="Tsolas J.M."/>
            <person name="Valente V.L."/>
            <person name="Venter E."/>
            <person name="Venter J.C."/>
            <person name="Vicario S."/>
            <person name="Vieira F.G."/>
            <person name="Vilella A.J."/>
            <person name="Villasante A."/>
            <person name="Walenz B."/>
            <person name="Wang J."/>
            <person name="Wasserman M."/>
            <person name="Watts T."/>
            <person name="Wilson D."/>
            <person name="Wilson R.K."/>
            <person name="Wing R.A."/>
            <person name="Wolfner M.F."/>
            <person name="Wong A."/>
            <person name="Wong G.K."/>
            <person name="Wu C.I."/>
            <person name="Wu G."/>
            <person name="Yamamoto D."/>
            <person name="Yang H.P."/>
            <person name="Yang S.P."/>
            <person name="Yorke J.A."/>
            <person name="Yoshida K."/>
            <person name="Zdobnov E."/>
            <person name="Zhang P."/>
            <person name="Zhang Y."/>
            <person name="Zimin A.V."/>
            <person name="Baldwin J."/>
            <person name="Abdouelleil A."/>
            <person name="Abdulkadir J."/>
            <person name="Abebe A."/>
            <person name="Abera B."/>
            <person name="Abreu J."/>
            <person name="Acer S.C."/>
            <person name="Aftuck L."/>
            <person name="Alexander A."/>
            <person name="An P."/>
            <person name="Anderson E."/>
            <person name="Anderson S."/>
            <person name="Arachi H."/>
            <person name="Azer M."/>
            <person name="Bachantsang P."/>
            <person name="Barry A."/>
            <person name="Bayul T."/>
            <person name="Berlin A."/>
            <person name="Bessette D."/>
            <person name="Bloom T."/>
            <person name="Blye J."/>
            <person name="Boguslavskiy L."/>
            <person name="Bonnet C."/>
            <person name="Boukhgalter B."/>
            <person name="Bourzgui I."/>
            <person name="Brown A."/>
            <person name="Cahill P."/>
            <person name="Channer S."/>
            <person name="Cheshatsang Y."/>
            <person name="Chuda L."/>
            <person name="Citroen M."/>
            <person name="Collymore A."/>
            <person name="Cooke P."/>
            <person name="Costello M."/>
            <person name="D'Aco K."/>
            <person name="Daza R."/>
            <person name="De Haan G."/>
            <person name="DeGray S."/>
            <person name="DeMaso C."/>
            <person name="Dhargay N."/>
            <person name="Dooley K."/>
            <person name="Dooley E."/>
            <person name="Doricent M."/>
            <person name="Dorje P."/>
            <person name="Dorjee K."/>
            <person name="Dupes A."/>
            <person name="Elong R."/>
            <person name="Falk J."/>
            <person name="Farina A."/>
            <person name="Faro S."/>
            <person name="Ferguson D."/>
            <person name="Fisher S."/>
            <person name="Foley C.D."/>
            <person name="Franke A."/>
            <person name="Friedrich D."/>
            <person name="Gadbois L."/>
            <person name="Gearin G."/>
            <person name="Gearin C.R."/>
            <person name="Giannoukos G."/>
            <person name="Goode T."/>
            <person name="Graham J."/>
            <person name="Grandbois E."/>
            <person name="Grewal S."/>
            <person name="Gyaltsen K."/>
            <person name="Hafez N."/>
            <person name="Hagos B."/>
            <person name="Hall J."/>
            <person name="Henson C."/>
            <person name="Hollinger A."/>
            <person name="Honan T."/>
            <person name="Huard M.D."/>
            <person name="Hughes L."/>
            <person name="Hurhula B."/>
            <person name="Husby M.E."/>
            <person name="Kamat A."/>
            <person name="Kanga B."/>
            <person name="Kashin S."/>
            <person name="Khazanovich D."/>
            <person name="Kisner P."/>
            <person name="Lance K."/>
            <person name="Lara M."/>
            <person name="Lee W."/>
            <person name="Lennon N."/>
            <person name="Letendre F."/>
            <person name="LeVine R."/>
            <person name="Lipovsky A."/>
            <person name="Liu X."/>
            <person name="Liu J."/>
            <person name="Liu S."/>
            <person name="Lokyitsang T."/>
            <person name="Lokyitsang Y."/>
            <person name="Lubonja R."/>
            <person name="Lui A."/>
            <person name="MacDonald P."/>
            <person name="Magnisalis V."/>
            <person name="Maru K."/>
            <person name="Matthews C."/>
            <person name="McCusker W."/>
            <person name="McDonough S."/>
            <person name="Mehta T."/>
            <person name="Meldrim J."/>
            <person name="Meneus L."/>
            <person name="Mihai O."/>
            <person name="Mihalev A."/>
            <person name="Mihova T."/>
            <person name="Mittelman R."/>
            <person name="Mlenga V."/>
            <person name="Montmayeur A."/>
            <person name="Mulrain L."/>
            <person name="Navidi A."/>
            <person name="Naylor J."/>
            <person name="Negash T."/>
            <person name="Nguyen T."/>
            <person name="Nguyen N."/>
            <person name="Nicol R."/>
            <person name="Norbu C."/>
            <person name="Norbu N."/>
            <person name="Novod N."/>
            <person name="O'Neill B."/>
            <person name="Osman S."/>
            <person name="Markiewicz E."/>
            <person name="Oyono O.L."/>
            <person name="Patti C."/>
            <person name="Phunkhang P."/>
            <person name="Pierre F."/>
            <person name="Priest M."/>
            <person name="Raghuraman S."/>
            <person name="Rege F."/>
            <person name="Reyes R."/>
            <person name="Rise C."/>
            <person name="Rogov P."/>
            <person name="Ross K."/>
            <person name="Ryan E."/>
            <person name="Settipalli S."/>
            <person name="Shea T."/>
            <person name="Sherpa N."/>
            <person name="Shi L."/>
            <person name="Shih D."/>
            <person name="Sparrow T."/>
            <person name="Spaulding J."/>
            <person name="Stalker J."/>
            <person name="Stange-Thomann N."/>
            <person name="Stavropoulos S."/>
            <person name="Stone C."/>
            <person name="Strader C."/>
            <person name="Tesfaye S."/>
            <person name="Thomson T."/>
            <person name="Thoulutsang Y."/>
            <person name="Thoulutsang D."/>
            <person name="Topham K."/>
            <person name="Topping I."/>
            <person name="Tsamla T."/>
            <person name="Vassiliev H."/>
            <person name="Vo A."/>
            <person name="Wangchuk T."/>
            <person name="Wangdi T."/>
            <person name="Weiand M."/>
            <person name="Wilkinson J."/>
            <person name="Wilson A."/>
            <person name="Yadav S."/>
            <person name="Young G."/>
            <person name="Yu Q."/>
            <person name="Zembek L."/>
            <person name="Zhong D."/>
            <person name="Zimmer A."/>
            <person name="Zwirko Z."/>
            <person name="Jaffe D.B."/>
            <person name="Alvarez P."/>
            <person name="Brockman W."/>
            <person name="Butler J."/>
            <person name="Chin C."/>
            <person name="Gnerre S."/>
            <person name="Grabherr M."/>
            <person name="Kleber M."/>
            <person name="Mauceli E."/>
            <person name="MacCallum I."/>
        </authorList>
    </citation>
    <scope>NUCLEOTIDE SEQUENCE [LARGE SCALE GENOMIC DNA]</scope>
    <source>
        <strain evidence="2">Tucson 14030-0811.24</strain>
    </source>
</reference>
<name>B4NDU4_DROWI</name>
<dbReference type="InParanoid" id="B4NDU4"/>
<keyword evidence="2" id="KW-1185">Reference proteome</keyword>
<dbReference type="HOGENOM" id="CLU_875140_0_0_1"/>
<dbReference type="OrthoDB" id="7846417at2759"/>
<accession>B4NDU4</accession>
<evidence type="ECO:0000313" key="2">
    <source>
        <dbReference type="Proteomes" id="UP000007798"/>
    </source>
</evidence>
<dbReference type="eggNOG" id="ENOG502TCE7">
    <property type="taxonomic scope" value="Eukaryota"/>
</dbReference>
<proteinExistence type="predicted"/>
<dbReference type="Proteomes" id="UP000007798">
    <property type="component" value="Unassembled WGS sequence"/>
</dbReference>
<dbReference type="STRING" id="7260.B4NDU4"/>
<evidence type="ECO:0000313" key="1">
    <source>
        <dbReference type="EMBL" id="EDW81913.2"/>
    </source>
</evidence>
<dbReference type="AlphaFoldDB" id="B4NDU4"/>
<dbReference type="KEGG" id="dwi:6649213"/>
<sequence>MCDSLEQYHAIRPQGFDIEYFRLIIGQSYNADKCGFIYETDNIIELINGFDEMMNKEDIDFGAESLASIHVAGIMVYMLYHNDLSDTEVRRTIFLQRCFDYMACTEETHIHELCAEILCLLDLNHPGSILNVIICCRHACVLSTMAQIVSTCLLWSMLDRLTDLGLDAHRLRPYPELMVAIAIVNPSVYLQSYLHALNLIVRLIAALLAVGPCGSTERLCQEVGVSKEIFKLSEDDAIDIFRWLNAILTELRVDMHLLKDAQTDERLVVLELTCELMQQLHQHLDPETKSLDVDKNQSLDRIQEYCDKKPDRVGNDNWQWF</sequence>
<dbReference type="EMBL" id="CH964239">
    <property type="protein sequence ID" value="EDW81913.2"/>
    <property type="molecule type" value="Genomic_DNA"/>
</dbReference>
<protein>
    <submittedName>
        <fullName evidence="1">Uncharacterized protein</fullName>
    </submittedName>
</protein>